<dbReference type="Gene3D" id="2.120.10.30">
    <property type="entry name" value="TolB, C-terminal domain"/>
    <property type="match status" value="1"/>
</dbReference>
<dbReference type="PANTHER" id="PTHR33546:SF1">
    <property type="entry name" value="LARGE, MULTIFUNCTIONAL SECRETED PROTEIN"/>
    <property type="match status" value="1"/>
</dbReference>
<feature type="domain" description="DUF7133" evidence="3">
    <location>
        <begin position="73"/>
        <end position="223"/>
    </location>
</feature>
<dbReference type="InterPro" id="IPR055557">
    <property type="entry name" value="DUF7133"/>
</dbReference>
<dbReference type="Pfam" id="PF01261">
    <property type="entry name" value="AP_endonuc_2"/>
    <property type="match status" value="1"/>
</dbReference>
<dbReference type="Gene3D" id="3.20.20.150">
    <property type="entry name" value="Divalent-metal-dependent TIM barrel enzymes"/>
    <property type="match status" value="1"/>
</dbReference>
<name>A0A934RVH2_9BACT</name>
<evidence type="ECO:0000256" key="1">
    <source>
        <dbReference type="SAM" id="MobiDB-lite"/>
    </source>
</evidence>
<organism evidence="4 5">
    <name type="scientific">Pelagicoccus mobilis</name>
    <dbReference type="NCBI Taxonomy" id="415221"/>
    <lineage>
        <taxon>Bacteria</taxon>
        <taxon>Pseudomonadati</taxon>
        <taxon>Verrucomicrobiota</taxon>
        <taxon>Opitutia</taxon>
        <taxon>Puniceicoccales</taxon>
        <taxon>Pelagicoccaceae</taxon>
        <taxon>Pelagicoccus</taxon>
    </lineage>
</organism>
<reference evidence="4" key="1">
    <citation type="submission" date="2021-01" db="EMBL/GenBank/DDBJ databases">
        <title>Modified the classification status of verrucomicrobia.</title>
        <authorList>
            <person name="Feng X."/>
        </authorList>
    </citation>
    <scope>NUCLEOTIDE SEQUENCE</scope>
    <source>
        <strain evidence="4">KCTC 13126</strain>
    </source>
</reference>
<dbReference type="InterPro" id="IPR011041">
    <property type="entry name" value="Quinoprot_gluc/sorb_DH_b-prop"/>
</dbReference>
<dbReference type="SUPFAM" id="SSF50952">
    <property type="entry name" value="Soluble quinoprotein glucose dehydrogenase"/>
    <property type="match status" value="1"/>
</dbReference>
<accession>A0A934RVH2</accession>
<comment type="caution">
    <text evidence="4">The sequence shown here is derived from an EMBL/GenBank/DDBJ whole genome shotgun (WGS) entry which is preliminary data.</text>
</comment>
<dbReference type="InterPro" id="IPR029475">
    <property type="entry name" value="DUF6807"/>
</dbReference>
<evidence type="ECO:0000313" key="4">
    <source>
        <dbReference type="EMBL" id="MBK1875909.1"/>
    </source>
</evidence>
<evidence type="ECO:0000259" key="3">
    <source>
        <dbReference type="Pfam" id="PF23500"/>
    </source>
</evidence>
<dbReference type="InterPro" id="IPR011042">
    <property type="entry name" value="6-blade_b-propeller_TolB-like"/>
</dbReference>
<dbReference type="Pfam" id="PF23500">
    <property type="entry name" value="DUF7133"/>
    <property type="match status" value="1"/>
</dbReference>
<feature type="domain" description="Xylose isomerase-like TIM barrel" evidence="2">
    <location>
        <begin position="929"/>
        <end position="1064"/>
    </location>
</feature>
<dbReference type="PANTHER" id="PTHR33546">
    <property type="entry name" value="LARGE, MULTIFUNCTIONAL SECRETED PROTEIN-RELATED"/>
    <property type="match status" value="1"/>
</dbReference>
<dbReference type="AlphaFoldDB" id="A0A934RVH2"/>
<sequence length="1086" mass="121251">MTLLKRISFILFAGYAFLSAKETRLEDYYEIENIDLPEGESSADGISFLPDGRLAVCLSLSKVYIYDPSDESWSLFAEGLQTPLGIYAVSESEMIVCQRPEVTRILDTDGDGKADYYQSLTDQFGLSGTYGDWNFGPVKDEEGNLFFSLGSGSQYGKIYLDEVRGEYSPAGHWGRMNSLTPYRGWVMRLSPDGELTPWASGMREPNGLGFDLEGRLFVPDNQGDWVGSSPLYHVERDKFYGWVPALTWDEDIDEFPIDIPVDRLDEMRTPPAIVFPHGDMANSVTQPICDTTEGKFGPFAGQMFIGEMNHNYLIRLSMEEVDGALQGAAIPFFRSDSLNLGGNRLAFNPKDGSLWIGQTKHASWVGDSGLQKISYKGKLPMEVKSISLTDTGFRFEFTQRINFATAKDVSSYGVSSYYYNYDGHYGSEKHGVKEVAVESVTISKDKRSLEVRLPLEAWRLYDFKLPAIVSKSGHELLNRNVVYTLNRLRDGTPDRPKPLPMTKPVYPHPKKQLVSGSEPRSVGGPQNVSRVPRPGLDVRVEKGAVTVHENGQPVIRYNRDPVSRSDGTYTRAHYIHPLYAPDGTVMTDDMPKDHPHHRGIFWGWTQLVVDGEAIGDPWHLRGLSRHVEDVDVEVCENAARLACDVVWHTDLLDTESGGRDLVKEHAIITVNRMRGSTRRIDFEIQLQALQENVQIGGSRNTKGYGGFSVRIPLPEDLSFAGPSAEPEVDWTAPAVANPWVDFSASFVEGKRSGVSIFTHPANPGYPHGWTLRKANSCQNPVFPGQTPITLPVGQPLVLRYSVYVHDAPYSFESVGAAYHSYVEETRDVSDSGRVARRIFPFDNAFSKEDSLESQMSLIKGLGYSGIGSRPKNATPELFAALKKRKLKMETSYVTIRVENEGTEVPAEVVQHLVDLKGHDTIVWLSLTGKDVSDEVAMDMIEQVHDLCLESELELVLYPHDNFVTDTVATCTRLADKIGRNSIGISFNLCHFLAQNDRSKLEDTLRSMGSRLKLVQLSGSDDQKTNGPGWSDLIKPLGEGNFDMRKFLDLLDEVGYEGPINLQCYGLETEAHDHLSRSIDSWLLLNK</sequence>
<evidence type="ECO:0000259" key="2">
    <source>
        <dbReference type="Pfam" id="PF01261"/>
    </source>
</evidence>
<dbReference type="InterPro" id="IPR013022">
    <property type="entry name" value="Xyl_isomerase-like_TIM-brl"/>
</dbReference>
<dbReference type="RefSeq" id="WP_200354126.1">
    <property type="nucleotide sequence ID" value="NZ_JAENIL010000005.1"/>
</dbReference>
<dbReference type="SUPFAM" id="SSF51658">
    <property type="entry name" value="Xylose isomerase-like"/>
    <property type="match status" value="1"/>
</dbReference>
<dbReference type="Pfam" id="PF14100">
    <property type="entry name" value="DUF6807"/>
    <property type="match status" value="1"/>
</dbReference>
<gene>
    <name evidence="4" type="ORF">JIN87_03455</name>
</gene>
<dbReference type="InterPro" id="IPR036237">
    <property type="entry name" value="Xyl_isomerase-like_sf"/>
</dbReference>
<dbReference type="Proteomes" id="UP000617628">
    <property type="component" value="Unassembled WGS sequence"/>
</dbReference>
<evidence type="ECO:0000313" key="5">
    <source>
        <dbReference type="Proteomes" id="UP000617628"/>
    </source>
</evidence>
<protein>
    <submittedName>
        <fullName evidence="4">PmoA family protein</fullName>
    </submittedName>
</protein>
<keyword evidence="5" id="KW-1185">Reference proteome</keyword>
<proteinExistence type="predicted"/>
<feature type="compositionally biased region" description="Basic and acidic residues" evidence="1">
    <location>
        <begin position="488"/>
        <end position="497"/>
    </location>
</feature>
<dbReference type="EMBL" id="JAENIL010000005">
    <property type="protein sequence ID" value="MBK1875909.1"/>
    <property type="molecule type" value="Genomic_DNA"/>
</dbReference>
<feature type="region of interest" description="Disordered" evidence="1">
    <location>
        <begin position="488"/>
        <end position="533"/>
    </location>
</feature>